<feature type="domain" description="Asparaginase/glutaminase C-terminal" evidence="5">
    <location>
        <begin position="233"/>
        <end position="337"/>
    </location>
</feature>
<accession>A0A554XBD2</accession>
<dbReference type="PANTHER" id="PTHR11707">
    <property type="entry name" value="L-ASPARAGINASE"/>
    <property type="match status" value="1"/>
</dbReference>
<dbReference type="InterPro" id="IPR006034">
    <property type="entry name" value="Asparaginase/glutaminase-like"/>
</dbReference>
<evidence type="ECO:0000259" key="5">
    <source>
        <dbReference type="Pfam" id="PF17763"/>
    </source>
</evidence>
<dbReference type="InterPro" id="IPR027473">
    <property type="entry name" value="L-asparaginase_C"/>
</dbReference>
<dbReference type="InterPro" id="IPR040919">
    <property type="entry name" value="Asparaginase_C"/>
</dbReference>
<proteinExistence type="predicted"/>
<evidence type="ECO:0000256" key="2">
    <source>
        <dbReference type="PIRSR" id="PIRSR001220-2"/>
    </source>
</evidence>
<dbReference type="Proteomes" id="UP000317763">
    <property type="component" value="Unassembled WGS sequence"/>
</dbReference>
<dbReference type="SMART" id="SM00870">
    <property type="entry name" value="Asparaginase"/>
    <property type="match status" value="1"/>
</dbReference>
<dbReference type="SUPFAM" id="SSF53774">
    <property type="entry name" value="Glutaminase/Asparaginase"/>
    <property type="match status" value="1"/>
</dbReference>
<feature type="active site" evidence="3">
    <location>
        <position position="103"/>
    </location>
</feature>
<organism evidence="6 7">
    <name type="scientific">Tepidimonas taiwanensis</name>
    <dbReference type="NCBI Taxonomy" id="307486"/>
    <lineage>
        <taxon>Bacteria</taxon>
        <taxon>Pseudomonadati</taxon>
        <taxon>Pseudomonadota</taxon>
        <taxon>Betaproteobacteria</taxon>
        <taxon>Burkholderiales</taxon>
        <taxon>Tepidimonas</taxon>
    </lineage>
</organism>
<keyword evidence="6" id="KW-0378">Hydrolase</keyword>
<dbReference type="Pfam" id="PF00710">
    <property type="entry name" value="Asparaginase"/>
    <property type="match status" value="1"/>
</dbReference>
<dbReference type="PIRSF" id="PIRSF500176">
    <property type="entry name" value="L_ASNase"/>
    <property type="match status" value="1"/>
</dbReference>
<reference evidence="6 7" key="1">
    <citation type="submission" date="2019-07" db="EMBL/GenBank/DDBJ databases">
        <title>Tepidimonas taiwanensis I1-1 draft genome.</title>
        <authorList>
            <person name="Da Costa M.S."/>
            <person name="Froufe H.J.C."/>
            <person name="Egas C."/>
            <person name="Albuquerque L."/>
        </authorList>
    </citation>
    <scope>NUCLEOTIDE SEQUENCE [LARGE SCALE GENOMIC DNA]</scope>
    <source>
        <strain evidence="6 7">I1-1</strain>
    </source>
</reference>
<gene>
    <name evidence="6" type="primary">ansA</name>
    <name evidence="6" type="ORF">Ttaiw_00692</name>
</gene>
<evidence type="ECO:0000256" key="1">
    <source>
        <dbReference type="PIRSR" id="PIRSR001220-1"/>
    </source>
</evidence>
<dbReference type="PROSITE" id="PS00917">
    <property type="entry name" value="ASN_GLN_ASE_2"/>
    <property type="match status" value="1"/>
</dbReference>
<comment type="caution">
    <text evidence="6">The sequence shown here is derived from an EMBL/GenBank/DDBJ whole genome shotgun (WGS) entry which is preliminary data.</text>
</comment>
<dbReference type="GO" id="GO:0004067">
    <property type="term" value="F:asparaginase activity"/>
    <property type="evidence" value="ECO:0007669"/>
    <property type="project" value="UniProtKB-UniRule"/>
</dbReference>
<dbReference type="PANTHER" id="PTHR11707:SF28">
    <property type="entry name" value="60 KDA LYSOPHOSPHOLIPASE"/>
    <property type="match status" value="1"/>
</dbReference>
<dbReference type="RefSeq" id="WP_052231608.1">
    <property type="nucleotide sequence ID" value="NZ_CP083911.1"/>
</dbReference>
<dbReference type="InterPro" id="IPR027475">
    <property type="entry name" value="Asparaginase/glutaminase_AS2"/>
</dbReference>
<dbReference type="OrthoDB" id="9788068at2"/>
<evidence type="ECO:0000313" key="7">
    <source>
        <dbReference type="Proteomes" id="UP000317763"/>
    </source>
</evidence>
<dbReference type="Pfam" id="PF17763">
    <property type="entry name" value="Asparaginase_C"/>
    <property type="match status" value="1"/>
</dbReference>
<dbReference type="Gene3D" id="3.40.50.1170">
    <property type="entry name" value="L-asparaginase, N-terminal domain"/>
    <property type="match status" value="1"/>
</dbReference>
<dbReference type="STRING" id="307486.GCA_000807215_01875"/>
<dbReference type="InterPro" id="IPR036152">
    <property type="entry name" value="Asp/glu_Ase-like_sf"/>
</dbReference>
<protein>
    <submittedName>
        <fullName evidence="6">Putative L-asparaginase</fullName>
        <ecNumber evidence="6">3.5.1.1</ecNumber>
    </submittedName>
</protein>
<feature type="binding site" evidence="2">
    <location>
        <begin position="103"/>
        <end position="104"/>
    </location>
    <ligand>
        <name>substrate</name>
    </ligand>
</feature>
<name>A0A554XBD2_9BURK</name>
<dbReference type="InterPro" id="IPR037152">
    <property type="entry name" value="L-asparaginase_N_sf"/>
</dbReference>
<evidence type="ECO:0000256" key="3">
    <source>
        <dbReference type="PROSITE-ProRule" id="PRU10100"/>
    </source>
</evidence>
<dbReference type="EC" id="3.5.1.1" evidence="6"/>
<feature type="domain" description="L-asparaginase N-terminal" evidence="4">
    <location>
        <begin position="16"/>
        <end position="206"/>
    </location>
</feature>
<feature type="active site" description="O-isoaspartyl threonine intermediate" evidence="1">
    <location>
        <position position="24"/>
    </location>
</feature>
<evidence type="ECO:0000313" key="6">
    <source>
        <dbReference type="EMBL" id="TSE33147.1"/>
    </source>
</evidence>
<dbReference type="PIRSF" id="PIRSF001220">
    <property type="entry name" value="L-ASNase_gatD"/>
    <property type="match status" value="1"/>
</dbReference>
<evidence type="ECO:0000259" key="4">
    <source>
        <dbReference type="Pfam" id="PF00710"/>
    </source>
</evidence>
<dbReference type="AlphaFoldDB" id="A0A554XBD2"/>
<sequence>MTATAGTAATEARRAIVVLGMGGTIAGRAAVAADVVGYRAGVVPVAALLEGVPLPAGWRTEGEQVANVDSKDMGVPLWRDLLAAAYRHLQRSDVGALVVTHGTDTLEETAWVLQAVLQPERPVVLVGAMRPASALAPDGPGNLADALTLAADAAQRGIGGVWVTLAGRVFDARTVRKVHPMRLDAFAGGDAGPAAWVEAGRVRWLTAAMPAASADAARAARIDTVLAASVWPRVEWIHSHGGADGALVRALLQQRRAALAGGDADPPLAGLVVAGTGNGSLHTALTEALAQAAREGVAVRVTTRCAEGVVVGEGGRGGNIWPVTDLPPAKARIALALELLWRAAGVPVSPAGPGRRAE</sequence>
<keyword evidence="7" id="KW-1185">Reference proteome</keyword>
<feature type="binding site" evidence="2">
    <location>
        <position position="70"/>
    </location>
    <ligand>
        <name>substrate</name>
    </ligand>
</feature>
<dbReference type="Gene3D" id="3.40.50.40">
    <property type="match status" value="1"/>
</dbReference>
<dbReference type="PRINTS" id="PR00139">
    <property type="entry name" value="ASNGLNASE"/>
</dbReference>
<dbReference type="PROSITE" id="PS51732">
    <property type="entry name" value="ASN_GLN_ASE_3"/>
    <property type="match status" value="1"/>
</dbReference>
<dbReference type="InterPro" id="IPR027474">
    <property type="entry name" value="L-asparaginase_N"/>
</dbReference>
<dbReference type="EMBL" id="VJOM01000005">
    <property type="protein sequence ID" value="TSE33147.1"/>
    <property type="molecule type" value="Genomic_DNA"/>
</dbReference>